<keyword evidence="2" id="KW-0472">Membrane</keyword>
<feature type="compositionally biased region" description="Low complexity" evidence="1">
    <location>
        <begin position="398"/>
        <end position="449"/>
    </location>
</feature>
<keyword evidence="2" id="KW-0812">Transmembrane</keyword>
<evidence type="ECO:0000256" key="1">
    <source>
        <dbReference type="SAM" id="MobiDB-lite"/>
    </source>
</evidence>
<feature type="region of interest" description="Disordered" evidence="1">
    <location>
        <begin position="346"/>
        <end position="568"/>
    </location>
</feature>
<feature type="compositionally biased region" description="Low complexity" evidence="1">
    <location>
        <begin position="491"/>
        <end position="500"/>
    </location>
</feature>
<evidence type="ECO:0000313" key="3">
    <source>
        <dbReference type="Proteomes" id="UP000515146"/>
    </source>
</evidence>
<feature type="compositionally biased region" description="Pro residues" evidence="1">
    <location>
        <begin position="467"/>
        <end position="482"/>
    </location>
</feature>
<dbReference type="RefSeq" id="XP_027204654.1">
    <property type="nucleotide sequence ID" value="XM_027348853.1"/>
</dbReference>
<proteinExistence type="predicted"/>
<evidence type="ECO:0000313" key="4">
    <source>
        <dbReference type="RefSeq" id="XP_027204654.1"/>
    </source>
</evidence>
<dbReference type="AlphaFoldDB" id="A0A6P6YIF7"/>
<keyword evidence="3" id="KW-1185">Reference proteome</keyword>
<organism evidence="3 4">
    <name type="scientific">Dermatophagoides pteronyssinus</name>
    <name type="common">European house dust mite</name>
    <dbReference type="NCBI Taxonomy" id="6956"/>
    <lineage>
        <taxon>Eukaryota</taxon>
        <taxon>Metazoa</taxon>
        <taxon>Ecdysozoa</taxon>
        <taxon>Arthropoda</taxon>
        <taxon>Chelicerata</taxon>
        <taxon>Arachnida</taxon>
        <taxon>Acari</taxon>
        <taxon>Acariformes</taxon>
        <taxon>Sarcoptiformes</taxon>
        <taxon>Astigmata</taxon>
        <taxon>Psoroptidia</taxon>
        <taxon>Analgoidea</taxon>
        <taxon>Pyroglyphidae</taxon>
        <taxon>Dermatophagoidinae</taxon>
        <taxon>Dermatophagoides</taxon>
    </lineage>
</organism>
<evidence type="ECO:0000256" key="2">
    <source>
        <dbReference type="SAM" id="Phobius"/>
    </source>
</evidence>
<name>A0A6P6YIF7_DERPT</name>
<feature type="compositionally biased region" description="Low complexity" evidence="1">
    <location>
        <begin position="511"/>
        <end position="536"/>
    </location>
</feature>
<dbReference type="InParanoid" id="A0A6P6YIF7"/>
<dbReference type="KEGG" id="dpte:113798333"/>
<sequence length="594" mass="67966">MFGLSFIVNYNKQKCLHLMMIGVIVTFKNMWMVNGEKSFILRGIEDRTEWDMVRYPYKSVYGLPKSLQCSDTIQHQFNECEKSSHRKWKVTIDEYFYETKQFCCFVWHAMACEIEKAAKCNQNYSQQIETNTRQLFTSVCDKISSSQRSWNCFWTEDMIIIAGVVATVITILLIAVGAYFGCRQYRAKAKLKIAEQMNIPLKTTKGKLTTADIGPPTDLRKFQSMEIPTTTADSIDKPIQNVKKQGTVAKWFSNIFSTSKKPKLTTADIGPPTDLRRIPATAIDDSIDKPVELSEWNPQTPEKITVQHVQGNVDSKTMLRLAEDEEFISRIHYELIERPQQELQQQQRLQQLQQQPSISRRTTRRIDPRSFHYQPPPPRSKFAPHPLPTSRPVYPREQLLSQSSSRASTSTGPRPQQQQQQLQQQPQPQPQPQQQQIQKPQQQQLQQQPSISRRTSRRIDPRSFHYQPPPPRTNLSPHPLPTSRPVYPREQLLSQSSSSSKALSRKTRQISSLPSIKKTSPSSPSLPKSASKKQLPQLSSEYLPSSTSASRSPQISPSSIRTALGSNPENDKITLELIQTINAFNQSTQQFNPK</sequence>
<keyword evidence="2" id="KW-1133">Transmembrane helix</keyword>
<feature type="transmembrane region" description="Helical" evidence="2">
    <location>
        <begin position="158"/>
        <end position="182"/>
    </location>
</feature>
<feature type="compositionally biased region" description="Low complexity" evidence="1">
    <location>
        <begin position="545"/>
        <end position="562"/>
    </location>
</feature>
<gene>
    <name evidence="4" type="primary">LOC113798333</name>
</gene>
<dbReference type="Proteomes" id="UP000515146">
    <property type="component" value="Unplaced"/>
</dbReference>
<reference evidence="4" key="1">
    <citation type="submission" date="2025-08" db="UniProtKB">
        <authorList>
            <consortium name="RefSeq"/>
        </authorList>
    </citation>
    <scope>IDENTIFICATION</scope>
    <source>
        <strain evidence="4">Airmid</strain>
    </source>
</reference>
<feature type="compositionally biased region" description="Pro residues" evidence="1">
    <location>
        <begin position="374"/>
        <end position="389"/>
    </location>
</feature>
<protein>
    <submittedName>
        <fullName evidence="4">Formin-J-like</fullName>
    </submittedName>
</protein>
<feature type="compositionally biased region" description="Low complexity" evidence="1">
    <location>
        <begin position="346"/>
        <end position="360"/>
    </location>
</feature>
<accession>A0A6P6YIF7</accession>